<dbReference type="InterPro" id="IPR018232">
    <property type="entry name" value="Glyco_hydro_37_CS"/>
</dbReference>
<dbReference type="SUPFAM" id="SSF48208">
    <property type="entry name" value="Six-hairpin glycosidases"/>
    <property type="match status" value="1"/>
</dbReference>
<dbReference type="RefSeq" id="XP_030377776.1">
    <property type="nucleotide sequence ID" value="XM_030521916.1"/>
</dbReference>
<dbReference type="InterPro" id="IPR001661">
    <property type="entry name" value="Glyco_hydro_37"/>
</dbReference>
<accession>A0A6J2TMH9</accession>
<dbReference type="PANTHER" id="PTHR23403:SF1">
    <property type="entry name" value="TREHALASE"/>
    <property type="match status" value="1"/>
</dbReference>
<reference evidence="10" key="1">
    <citation type="submission" date="2025-08" db="UniProtKB">
        <authorList>
            <consortium name="RefSeq"/>
        </authorList>
    </citation>
    <scope>IDENTIFICATION</scope>
    <source>
        <strain evidence="10">11010-0011.00</strain>
        <tissue evidence="10">Whole body</tissue>
    </source>
</reference>
<evidence type="ECO:0000256" key="3">
    <source>
        <dbReference type="ARBA" id="ARBA00012757"/>
    </source>
</evidence>
<evidence type="ECO:0000256" key="5">
    <source>
        <dbReference type="ARBA" id="ARBA00022801"/>
    </source>
</evidence>
<gene>
    <name evidence="10" type="primary">LOC115626533</name>
</gene>
<sequence>MASPKDCTCQPSPKPLAGANGTVFCSGPLLETVQMSGMFADGKSFVDMKLRCKAEKTLKDFHTFSNCKKNDGSLKFLQMFVENHFDPQGADLEAFAPTDYKCDPAFLSQVCDADLKKFGTYLNETWKTLCVRVRDDVKKNPDSYSIVHLPNPTIIPGGRFTEYYYWDSYWIVRGLLYSDMDKTARGMIENFLYLVRTYGFVPGCGRIYCSGRSHPPMLIQMVKAYVEFTNDEKFAVDALPMLEKEFDTFLENHSVEVKGHTMYVYRDSTTGPRPEAMCEDRANTDSMCNEDDKEGFYSDVKAACESGQAFSSRWYISEAGTNEGSVSDTHTTCIVPVDLNAILFRNCKILAEFNATAGNAEKANEYQIKACEMLKAINDVLWNDCAGIWLDYDLKNNKARNYFAASNLSPLWLRAYGICDTDKIAQAVMKYIKFNKLDSYPGGVPATLYNSGQQWDFPNVWPPQMYMIIEGLEALGTSESKELSKKWAQRWVRHNYEAYQQKGAMFEKYNCEEFGGVGSGGGYEVQTGFGWTNGIIIEFMARYGQSLSLTDESDDKCKCKKPDQTACTQTRGSQDDSNGLPAGIAGCTPSAPGGALSCFPSDGQAANGGYSGCNSPTRECE</sequence>
<name>A0A6J2TMH9_DROLE</name>
<dbReference type="PROSITE" id="PS00927">
    <property type="entry name" value="TREHALASE_1"/>
    <property type="match status" value="1"/>
</dbReference>
<dbReference type="Proteomes" id="UP000504634">
    <property type="component" value="Unplaced"/>
</dbReference>
<dbReference type="OrthoDB" id="3542292at2759"/>
<evidence type="ECO:0000256" key="6">
    <source>
        <dbReference type="ARBA" id="ARBA00023295"/>
    </source>
</evidence>
<evidence type="ECO:0000256" key="8">
    <source>
        <dbReference type="SAM" id="MobiDB-lite"/>
    </source>
</evidence>
<evidence type="ECO:0000256" key="1">
    <source>
        <dbReference type="ARBA" id="ARBA00001576"/>
    </source>
</evidence>
<comment type="similarity">
    <text evidence="2 7">Belongs to the glycosyl hydrolase 37 family.</text>
</comment>
<organism evidence="9 10">
    <name type="scientific">Drosophila lebanonensis</name>
    <name type="common">Fruit fly</name>
    <name type="synonym">Scaptodrosophila lebanonensis</name>
    <dbReference type="NCBI Taxonomy" id="7225"/>
    <lineage>
        <taxon>Eukaryota</taxon>
        <taxon>Metazoa</taxon>
        <taxon>Ecdysozoa</taxon>
        <taxon>Arthropoda</taxon>
        <taxon>Hexapoda</taxon>
        <taxon>Insecta</taxon>
        <taxon>Pterygota</taxon>
        <taxon>Neoptera</taxon>
        <taxon>Endopterygota</taxon>
        <taxon>Diptera</taxon>
        <taxon>Brachycera</taxon>
        <taxon>Muscomorpha</taxon>
        <taxon>Ephydroidea</taxon>
        <taxon>Drosophilidae</taxon>
        <taxon>Scaptodrosophila</taxon>
    </lineage>
</organism>
<dbReference type="GO" id="GO:0005993">
    <property type="term" value="P:trehalose catabolic process"/>
    <property type="evidence" value="ECO:0007669"/>
    <property type="project" value="TreeGrafter"/>
</dbReference>
<evidence type="ECO:0000256" key="2">
    <source>
        <dbReference type="ARBA" id="ARBA00005615"/>
    </source>
</evidence>
<feature type="compositionally biased region" description="Polar residues" evidence="8">
    <location>
        <begin position="566"/>
        <end position="577"/>
    </location>
</feature>
<dbReference type="Pfam" id="PF01204">
    <property type="entry name" value="Trehalase"/>
    <property type="match status" value="1"/>
</dbReference>
<keyword evidence="5 7" id="KW-0378">Hydrolase</keyword>
<dbReference type="InterPro" id="IPR012341">
    <property type="entry name" value="6hp_glycosidase-like_sf"/>
</dbReference>
<dbReference type="InterPro" id="IPR008928">
    <property type="entry name" value="6-hairpin_glycosidase_sf"/>
</dbReference>
<proteinExistence type="inferred from homology"/>
<evidence type="ECO:0000313" key="10">
    <source>
        <dbReference type="RefSeq" id="XP_030377776.1"/>
    </source>
</evidence>
<dbReference type="GO" id="GO:0004555">
    <property type="term" value="F:alpha,alpha-trehalase activity"/>
    <property type="evidence" value="ECO:0007669"/>
    <property type="project" value="UniProtKB-EC"/>
</dbReference>
<dbReference type="PANTHER" id="PTHR23403">
    <property type="entry name" value="TREHALASE"/>
    <property type="match status" value="1"/>
</dbReference>
<dbReference type="Gene3D" id="1.50.10.10">
    <property type="match status" value="1"/>
</dbReference>
<protein>
    <recommendedName>
        <fullName evidence="4 7">Trehalase</fullName>
        <ecNumber evidence="3 7">3.2.1.28</ecNumber>
    </recommendedName>
    <alternativeName>
        <fullName evidence="7">Alpha-trehalose glucohydrolase</fullName>
    </alternativeName>
</protein>
<evidence type="ECO:0000256" key="7">
    <source>
        <dbReference type="RuleBase" id="RU361180"/>
    </source>
</evidence>
<keyword evidence="6 7" id="KW-0326">Glycosidase</keyword>
<evidence type="ECO:0000313" key="9">
    <source>
        <dbReference type="Proteomes" id="UP000504634"/>
    </source>
</evidence>
<comment type="catalytic activity">
    <reaction evidence="1 7">
        <text>alpha,alpha-trehalose + H2O = alpha-D-glucose + beta-D-glucose</text>
        <dbReference type="Rhea" id="RHEA:32675"/>
        <dbReference type="ChEBI" id="CHEBI:15377"/>
        <dbReference type="ChEBI" id="CHEBI:15903"/>
        <dbReference type="ChEBI" id="CHEBI:16551"/>
        <dbReference type="ChEBI" id="CHEBI:17925"/>
        <dbReference type="EC" id="3.2.1.28"/>
    </reaction>
</comment>
<dbReference type="PROSITE" id="PS00928">
    <property type="entry name" value="TREHALASE_2"/>
    <property type="match status" value="1"/>
</dbReference>
<keyword evidence="9" id="KW-1185">Reference proteome</keyword>
<dbReference type="GeneID" id="115626533"/>
<evidence type="ECO:0000256" key="4">
    <source>
        <dbReference type="ARBA" id="ARBA00019905"/>
    </source>
</evidence>
<dbReference type="AlphaFoldDB" id="A0A6J2TMH9"/>
<feature type="region of interest" description="Disordered" evidence="8">
    <location>
        <begin position="566"/>
        <end position="585"/>
    </location>
</feature>
<dbReference type="EC" id="3.2.1.28" evidence="3 7"/>
<dbReference type="PRINTS" id="PR00744">
    <property type="entry name" value="GLHYDRLASE37"/>
</dbReference>